<dbReference type="InterPro" id="IPR000086">
    <property type="entry name" value="NUDIX_hydrolase_dom"/>
</dbReference>
<evidence type="ECO:0000256" key="7">
    <source>
        <dbReference type="ARBA" id="ARBA00022842"/>
    </source>
</evidence>
<dbReference type="PROSITE" id="PS00893">
    <property type="entry name" value="NUDIX_BOX"/>
    <property type="match status" value="1"/>
</dbReference>
<sequence>METIAAAGRSAGAHGWATLTPSARTALEGLVYTGAPLDRAEPLREDATAVGRLRREPASRVVLLWRNQVLVDTSGGRAAPRAMVTGGDWTPADPALTPDETVFLGRDGAGVAWFAAQLPAEAEGGDEAGPDTGLGGRFLPLRTVGPALPPDEAAILAQALGVLAWHRRHRFCAACGAPSVMADAGYRRRCTDPACGAGHFPRTDPAVIMLVHHGRGPDARCLLARGARLPPRMVSTLAGFVEPGESLEEAVRREVHEETGLRVGRLAYGASQPWPFPASIMLGFHCEAETTDIVLDPRELEHAAWHTRAEVAAFGEMGRDAPESGWLLPRTDSIARRLILGWLAGEVFEEASP</sequence>
<dbReference type="GO" id="GO:0019677">
    <property type="term" value="P:NAD+ catabolic process"/>
    <property type="evidence" value="ECO:0007669"/>
    <property type="project" value="TreeGrafter"/>
</dbReference>
<dbReference type="InterPro" id="IPR020084">
    <property type="entry name" value="NUDIX_hydrolase_CS"/>
</dbReference>
<evidence type="ECO:0000313" key="11">
    <source>
        <dbReference type="EMBL" id="MQX34909.1"/>
    </source>
</evidence>
<evidence type="ECO:0000256" key="5">
    <source>
        <dbReference type="ARBA" id="ARBA00022723"/>
    </source>
</evidence>
<proteinExistence type="inferred from homology"/>
<dbReference type="Proteomes" id="UP000434582">
    <property type="component" value="Unassembled WGS sequence"/>
</dbReference>
<name>A0A7X1ZBD6_9PROT</name>
<dbReference type="PROSITE" id="PS51462">
    <property type="entry name" value="NUDIX"/>
    <property type="match status" value="1"/>
</dbReference>
<dbReference type="Gene3D" id="3.90.79.10">
    <property type="entry name" value="Nucleoside Triphosphate Pyrophosphohydrolase"/>
    <property type="match status" value="1"/>
</dbReference>
<comment type="cofactor">
    <cofactor evidence="2">
        <name>Zn(2+)</name>
        <dbReference type="ChEBI" id="CHEBI:29105"/>
    </cofactor>
</comment>
<dbReference type="OrthoDB" id="9791656at2"/>
<dbReference type="InterPro" id="IPR049734">
    <property type="entry name" value="NudC-like_C"/>
</dbReference>
<dbReference type="InterPro" id="IPR015375">
    <property type="entry name" value="NADH_PPase-like_N"/>
</dbReference>
<evidence type="ECO:0000256" key="9">
    <source>
        <dbReference type="ARBA" id="ARBA00023679"/>
    </source>
</evidence>
<gene>
    <name evidence="11" type="primary">nudC</name>
    <name evidence="11" type="ORF">GHC57_00100</name>
</gene>
<dbReference type="EC" id="3.6.1.22" evidence="4"/>
<evidence type="ECO:0000256" key="6">
    <source>
        <dbReference type="ARBA" id="ARBA00022801"/>
    </source>
</evidence>
<evidence type="ECO:0000256" key="1">
    <source>
        <dbReference type="ARBA" id="ARBA00001946"/>
    </source>
</evidence>
<comment type="cofactor">
    <cofactor evidence="1">
        <name>Mg(2+)</name>
        <dbReference type="ChEBI" id="CHEBI:18420"/>
    </cofactor>
</comment>
<evidence type="ECO:0000256" key="3">
    <source>
        <dbReference type="ARBA" id="ARBA00009595"/>
    </source>
</evidence>
<dbReference type="RefSeq" id="WP_153339881.1">
    <property type="nucleotide sequence ID" value="NZ_WIVE01000001.1"/>
</dbReference>
<dbReference type="GO" id="GO:0005829">
    <property type="term" value="C:cytosol"/>
    <property type="evidence" value="ECO:0007669"/>
    <property type="project" value="TreeGrafter"/>
</dbReference>
<dbReference type="EMBL" id="WIVE01000001">
    <property type="protein sequence ID" value="MQX34909.1"/>
    <property type="molecule type" value="Genomic_DNA"/>
</dbReference>
<comment type="caution">
    <text evidence="11">The sequence shown here is derived from an EMBL/GenBank/DDBJ whole genome shotgun (WGS) entry which is preliminary data.</text>
</comment>
<dbReference type="Pfam" id="PF09297">
    <property type="entry name" value="Zn_ribbon_NUD"/>
    <property type="match status" value="1"/>
</dbReference>
<comment type="catalytic activity">
    <reaction evidence="9">
        <text>a 5'-end NAD(+)-phospho-ribonucleoside in mRNA + H2O = a 5'-end phospho-adenosine-phospho-ribonucleoside in mRNA + beta-nicotinamide D-ribonucleotide + 2 H(+)</text>
        <dbReference type="Rhea" id="RHEA:60876"/>
        <dbReference type="Rhea" id="RHEA-COMP:15698"/>
        <dbReference type="Rhea" id="RHEA-COMP:15719"/>
        <dbReference type="ChEBI" id="CHEBI:14649"/>
        <dbReference type="ChEBI" id="CHEBI:15377"/>
        <dbReference type="ChEBI" id="CHEBI:15378"/>
        <dbReference type="ChEBI" id="CHEBI:144029"/>
        <dbReference type="ChEBI" id="CHEBI:144051"/>
    </reaction>
    <physiologicalReaction direction="left-to-right" evidence="9">
        <dbReference type="Rhea" id="RHEA:60877"/>
    </physiologicalReaction>
</comment>
<evidence type="ECO:0000259" key="10">
    <source>
        <dbReference type="PROSITE" id="PS51462"/>
    </source>
</evidence>
<dbReference type="GO" id="GO:0006742">
    <property type="term" value="P:NADP+ catabolic process"/>
    <property type="evidence" value="ECO:0007669"/>
    <property type="project" value="TreeGrafter"/>
</dbReference>
<keyword evidence="12" id="KW-1185">Reference proteome</keyword>
<dbReference type="InterPro" id="IPR015797">
    <property type="entry name" value="NUDIX_hydrolase-like_dom_sf"/>
</dbReference>
<comment type="similarity">
    <text evidence="3">Belongs to the Nudix hydrolase family. NudC subfamily.</text>
</comment>
<dbReference type="SUPFAM" id="SSF55811">
    <property type="entry name" value="Nudix"/>
    <property type="match status" value="1"/>
</dbReference>
<dbReference type="NCBIfam" id="NF001299">
    <property type="entry name" value="PRK00241.1"/>
    <property type="match status" value="1"/>
</dbReference>
<keyword evidence="6 11" id="KW-0378">Hydrolase</keyword>
<evidence type="ECO:0000256" key="4">
    <source>
        <dbReference type="ARBA" id="ARBA00012381"/>
    </source>
</evidence>
<dbReference type="Pfam" id="PF00293">
    <property type="entry name" value="NUDIX"/>
    <property type="match status" value="1"/>
</dbReference>
<dbReference type="PANTHER" id="PTHR42904:SF6">
    <property type="entry name" value="NAD-CAPPED RNA HYDROLASE NUDT12"/>
    <property type="match status" value="1"/>
</dbReference>
<keyword evidence="7" id="KW-0460">Magnesium</keyword>
<evidence type="ECO:0000256" key="8">
    <source>
        <dbReference type="ARBA" id="ARBA00023027"/>
    </source>
</evidence>
<keyword evidence="5" id="KW-0479">Metal-binding</keyword>
<dbReference type="PANTHER" id="PTHR42904">
    <property type="entry name" value="NUDIX HYDROLASE, NUDC SUBFAMILY"/>
    <property type="match status" value="1"/>
</dbReference>
<dbReference type="CDD" id="cd03429">
    <property type="entry name" value="NUDIX_NADH_pyrophosphatase_Nudt13"/>
    <property type="match status" value="1"/>
</dbReference>
<organism evidence="11 12">
    <name type="scientific">Roseospira navarrensis</name>
    <dbReference type="NCBI Taxonomy" id="140058"/>
    <lineage>
        <taxon>Bacteria</taxon>
        <taxon>Pseudomonadati</taxon>
        <taxon>Pseudomonadota</taxon>
        <taxon>Alphaproteobacteria</taxon>
        <taxon>Rhodospirillales</taxon>
        <taxon>Rhodospirillaceae</taxon>
        <taxon>Roseospira</taxon>
    </lineage>
</organism>
<evidence type="ECO:0000313" key="12">
    <source>
        <dbReference type="Proteomes" id="UP000434582"/>
    </source>
</evidence>
<dbReference type="Pfam" id="PF09296">
    <property type="entry name" value="NUDIX-like"/>
    <property type="match status" value="1"/>
</dbReference>
<dbReference type="InterPro" id="IPR015376">
    <property type="entry name" value="Znr_NADH_PPase"/>
</dbReference>
<dbReference type="AlphaFoldDB" id="A0A7X1ZBD6"/>
<dbReference type="GO" id="GO:0046872">
    <property type="term" value="F:metal ion binding"/>
    <property type="evidence" value="ECO:0007669"/>
    <property type="project" value="UniProtKB-KW"/>
</dbReference>
<feature type="domain" description="Nudix hydrolase" evidence="10">
    <location>
        <begin position="201"/>
        <end position="329"/>
    </location>
</feature>
<dbReference type="GO" id="GO:0035529">
    <property type="term" value="F:NADH pyrophosphatase activity"/>
    <property type="evidence" value="ECO:0007669"/>
    <property type="project" value="TreeGrafter"/>
</dbReference>
<dbReference type="Gene3D" id="3.90.79.20">
    <property type="match status" value="1"/>
</dbReference>
<keyword evidence="8" id="KW-0520">NAD</keyword>
<reference evidence="11 12" key="1">
    <citation type="submission" date="2019-10" db="EMBL/GenBank/DDBJ databases">
        <title>Draft whole-genome sequence of the purple nonsulfur photosynthetic bacterium Roseospira navarrensis DSM 15114.</title>
        <authorList>
            <person name="Kyndt J.A."/>
            <person name="Meyer T.E."/>
        </authorList>
    </citation>
    <scope>NUCLEOTIDE SEQUENCE [LARGE SCALE GENOMIC DNA]</scope>
    <source>
        <strain evidence="11 12">DSM 15114</strain>
    </source>
</reference>
<protein>
    <recommendedName>
        <fullName evidence="4">NAD(+) diphosphatase</fullName>
        <ecNumber evidence="4">3.6.1.22</ecNumber>
    </recommendedName>
</protein>
<evidence type="ECO:0000256" key="2">
    <source>
        <dbReference type="ARBA" id="ARBA00001947"/>
    </source>
</evidence>
<accession>A0A7X1ZBD6</accession>
<dbReference type="InterPro" id="IPR050241">
    <property type="entry name" value="NAD-cap_RNA_hydrolase_NudC"/>
</dbReference>